<accession>A0A8H6YGZ4</accession>
<reference evidence="2" key="1">
    <citation type="submission" date="2020-05" db="EMBL/GenBank/DDBJ databases">
        <title>Mycena genomes resolve the evolution of fungal bioluminescence.</title>
        <authorList>
            <person name="Tsai I.J."/>
        </authorList>
    </citation>
    <scope>NUCLEOTIDE SEQUENCE</scope>
    <source>
        <strain evidence="2">CCC161011</strain>
    </source>
</reference>
<evidence type="ECO:0000313" key="2">
    <source>
        <dbReference type="EMBL" id="KAF7357800.1"/>
    </source>
</evidence>
<evidence type="ECO:0000256" key="1">
    <source>
        <dbReference type="SAM" id="MobiDB-lite"/>
    </source>
</evidence>
<dbReference type="Proteomes" id="UP000620124">
    <property type="component" value="Unassembled WGS sequence"/>
</dbReference>
<sequence length="179" mass="20676">MPKSPRRYSSNGSPASPRSRTSPNRKYLQALLEHDPLSTPGAYSKLLNCSPYYKAELTAASNFLRLKLRDTIHIPLVIVRNLLPTAPDLEPKLAILRHYIRTHCLHIRRGHDHRNFWDKIDETYTQLIQEFGNDFESWHWRVYIQAVIQEDKAFALPRATATEVPLPLFTIKPLVSSGY</sequence>
<evidence type="ECO:0000313" key="3">
    <source>
        <dbReference type="Proteomes" id="UP000620124"/>
    </source>
</evidence>
<protein>
    <submittedName>
        <fullName evidence="2">Uncharacterized protein</fullName>
    </submittedName>
</protein>
<feature type="compositionally biased region" description="Polar residues" evidence="1">
    <location>
        <begin position="7"/>
        <end position="23"/>
    </location>
</feature>
<dbReference type="EMBL" id="JACAZI010000006">
    <property type="protein sequence ID" value="KAF7357800.1"/>
    <property type="molecule type" value="Genomic_DNA"/>
</dbReference>
<proteinExistence type="predicted"/>
<keyword evidence="3" id="KW-1185">Reference proteome</keyword>
<feature type="region of interest" description="Disordered" evidence="1">
    <location>
        <begin position="1"/>
        <end position="23"/>
    </location>
</feature>
<dbReference type="OrthoDB" id="3047471at2759"/>
<comment type="caution">
    <text evidence="2">The sequence shown here is derived from an EMBL/GenBank/DDBJ whole genome shotgun (WGS) entry which is preliminary data.</text>
</comment>
<dbReference type="AlphaFoldDB" id="A0A8H6YGZ4"/>
<organism evidence="2 3">
    <name type="scientific">Mycena venus</name>
    <dbReference type="NCBI Taxonomy" id="2733690"/>
    <lineage>
        <taxon>Eukaryota</taxon>
        <taxon>Fungi</taxon>
        <taxon>Dikarya</taxon>
        <taxon>Basidiomycota</taxon>
        <taxon>Agaricomycotina</taxon>
        <taxon>Agaricomycetes</taxon>
        <taxon>Agaricomycetidae</taxon>
        <taxon>Agaricales</taxon>
        <taxon>Marasmiineae</taxon>
        <taxon>Mycenaceae</taxon>
        <taxon>Mycena</taxon>
    </lineage>
</organism>
<gene>
    <name evidence="2" type="ORF">MVEN_00826000</name>
</gene>
<name>A0A8H6YGZ4_9AGAR</name>